<comment type="caution">
    <text evidence="2">The sequence shown here is derived from an EMBL/GenBank/DDBJ whole genome shotgun (WGS) entry which is preliminary data.</text>
</comment>
<evidence type="ECO:0000313" key="3">
    <source>
        <dbReference type="Proteomes" id="UP000324853"/>
    </source>
</evidence>
<evidence type="ECO:0000256" key="1">
    <source>
        <dbReference type="SAM" id="MobiDB-lite"/>
    </source>
</evidence>
<dbReference type="Proteomes" id="UP000324853">
    <property type="component" value="Unassembled WGS sequence"/>
</dbReference>
<protein>
    <submittedName>
        <fullName evidence="2">Uncharacterized protein</fullName>
    </submittedName>
</protein>
<evidence type="ECO:0000313" key="2">
    <source>
        <dbReference type="EMBL" id="TYL76554.1"/>
    </source>
</evidence>
<name>A0A5S4W5V1_9BRAD</name>
<feature type="region of interest" description="Disordered" evidence="1">
    <location>
        <begin position="98"/>
        <end position="126"/>
    </location>
</feature>
<accession>A0A5S4W5V1</accession>
<sequence length="126" mass="13918">MLQSPEGPHSLLRAWQLALLRLAVTRDESDRLNVVALAAELDCLGGESLHFFRRTSWQLCAALRGQLQDAEATLECFCRQIEEPRLRLAFAAAIGMPHSNHAPSRAPSKRNSDLFRGLPARGTASL</sequence>
<keyword evidence="3" id="KW-1185">Reference proteome</keyword>
<gene>
    <name evidence="2" type="ORF">FXB38_30975</name>
</gene>
<organism evidence="2 3">
    <name type="scientific">Bradyrhizobium cytisi</name>
    <dbReference type="NCBI Taxonomy" id="515489"/>
    <lineage>
        <taxon>Bacteria</taxon>
        <taxon>Pseudomonadati</taxon>
        <taxon>Pseudomonadota</taxon>
        <taxon>Alphaproteobacteria</taxon>
        <taxon>Hyphomicrobiales</taxon>
        <taxon>Nitrobacteraceae</taxon>
        <taxon>Bradyrhizobium</taxon>
    </lineage>
</organism>
<dbReference type="OrthoDB" id="8242547at2"/>
<proteinExistence type="predicted"/>
<dbReference type="EMBL" id="VSSR01000060">
    <property type="protein sequence ID" value="TYL76554.1"/>
    <property type="molecule type" value="Genomic_DNA"/>
</dbReference>
<dbReference type="AlphaFoldDB" id="A0A5S4W5V1"/>
<reference evidence="2 3" key="1">
    <citation type="submission" date="2019-08" db="EMBL/GenBank/DDBJ databases">
        <title>Bradyrhizobium hipponensis sp. nov., a rhizobium isolated from a Lupinus angustifolius root nodule in Tunisia.</title>
        <authorList>
            <person name="Off K."/>
            <person name="Rejili M."/>
            <person name="Mars M."/>
            <person name="Brachmann A."/>
            <person name="Marin M."/>
        </authorList>
    </citation>
    <scope>NUCLEOTIDE SEQUENCE [LARGE SCALE GENOMIC DNA]</scope>
    <source>
        <strain evidence="2 3">CTAW11</strain>
    </source>
</reference>